<dbReference type="PIRSF" id="PIRSF015417">
    <property type="entry name" value="T31B5_30_vWA"/>
    <property type="match status" value="1"/>
</dbReference>
<name>A0A067NWC5_PLEO1</name>
<sequence length="746" mass="83563">MSVVGVRSQGVWSRRCLPEQGPCRRVISMASLPPSVASAQNFTLPEIPELYRSDFLDVLVPAPPVEDKAAPQSVKSNPMMSALQSIPTFTFTQNGAPTFNTTGSPTLDAFQFVKDQRGSALDILLCNSWKEDPALTLRVIWNLRSIRDGKGDREGFYRAFGWLYKRHPRTAISNLHLLVEPVCENRRRGDAPHGCWKDLLNIIALETVDELSDSPSSSRYLHCPRDKYTYPSKCKGKASERESRIEAAKQANLQAKARAQGARAERATYAHQQIQHKLSQPKYRALFIAIARLFADRLVKDLQLVLEADHLPAGVDRILFLKQLSFAGKWAPTPGLSHDRVTNIASAISLLIQAANVFPLPSVLSDPSSSLTSRERLAILRSFYQRWVLTPLRSAGAVAEPLMAANRWTDIKYFRVPSQCMLRHKDNFFTHDPHGFENYLLRVREGKSNISGATLMPHEIVAELVFRGAWREGSSKKQGLYDMKKRLAKAQIQVLEAQWKTLVDSLREAGSLDNCIAVCDVSGSMGSISEKLCKETPQPIFPAVALSLILAQLAKPPFNGFITFADKPNFVSVDPSWSVYDSIQVMSRSEWGMNTNFYAVFVKLLLPLALKNKIKQEDMIKRIFVFSDMQFDSAQKGGNWETTHDLVAKAYKEAGYEVPQIVYWDLAAFGTVEVRAQREGVAIMNGFSPAMLKVFMGEEEEKEEAWEEVNSAMETSTLVEQDPFNPLAIMNKALGKKSFQLLVVVD</sequence>
<dbReference type="SUPFAM" id="SSF53300">
    <property type="entry name" value="vWA-like"/>
    <property type="match status" value="1"/>
</dbReference>
<evidence type="ECO:0008006" key="5">
    <source>
        <dbReference type="Google" id="ProtNLM"/>
    </source>
</evidence>
<dbReference type="OrthoDB" id="1149618at2759"/>
<accession>A0A067NWC5</accession>
<evidence type="ECO:0000259" key="1">
    <source>
        <dbReference type="Pfam" id="PF11443"/>
    </source>
</evidence>
<dbReference type="Proteomes" id="UP000027073">
    <property type="component" value="Unassembled WGS sequence"/>
</dbReference>
<dbReference type="Pfam" id="PF11443">
    <property type="entry name" value="DUF2828"/>
    <property type="match status" value="1"/>
</dbReference>
<dbReference type="HOGENOM" id="CLU_011744_0_0_1"/>
<dbReference type="Gene3D" id="3.40.50.410">
    <property type="entry name" value="von Willebrand factor, type A domain"/>
    <property type="match status" value="1"/>
</dbReference>
<evidence type="ECO:0000313" key="3">
    <source>
        <dbReference type="EMBL" id="KDQ28437.1"/>
    </source>
</evidence>
<feature type="domain" description="DUF7788" evidence="2">
    <location>
        <begin position="514"/>
        <end position="733"/>
    </location>
</feature>
<protein>
    <recommendedName>
        <fullName evidence="5">TROVE domain-containing protein</fullName>
    </recommendedName>
</protein>
<dbReference type="InterPro" id="IPR036465">
    <property type="entry name" value="vWFA_dom_sf"/>
</dbReference>
<gene>
    <name evidence="3" type="ORF">PLEOSDRAFT_1112994</name>
</gene>
<dbReference type="AlphaFoldDB" id="A0A067NWC5"/>
<dbReference type="PANTHER" id="PTHR31373:SF27">
    <property type="entry name" value="TROVE DOMAIN-CONTAINING PROTEIN"/>
    <property type="match status" value="1"/>
</dbReference>
<dbReference type="InterPro" id="IPR056690">
    <property type="entry name" value="DUF7788"/>
</dbReference>
<dbReference type="InParanoid" id="A0A067NWC5"/>
<dbReference type="VEuPathDB" id="FungiDB:PLEOSDRAFT_1112994"/>
<evidence type="ECO:0000313" key="4">
    <source>
        <dbReference type="Proteomes" id="UP000027073"/>
    </source>
</evidence>
<dbReference type="Pfam" id="PF25043">
    <property type="entry name" value="DUF7788"/>
    <property type="match status" value="1"/>
</dbReference>
<dbReference type="PANTHER" id="PTHR31373">
    <property type="entry name" value="OS06G0652100 PROTEIN"/>
    <property type="match status" value="1"/>
</dbReference>
<reference evidence="4" key="1">
    <citation type="journal article" date="2014" name="Proc. Natl. Acad. Sci. U.S.A.">
        <title>Extensive sampling of basidiomycete genomes demonstrates inadequacy of the white-rot/brown-rot paradigm for wood decay fungi.</title>
        <authorList>
            <person name="Riley R."/>
            <person name="Salamov A.A."/>
            <person name="Brown D.W."/>
            <person name="Nagy L.G."/>
            <person name="Floudas D."/>
            <person name="Held B.W."/>
            <person name="Levasseur A."/>
            <person name="Lombard V."/>
            <person name="Morin E."/>
            <person name="Otillar R."/>
            <person name="Lindquist E.A."/>
            <person name="Sun H."/>
            <person name="LaButti K.M."/>
            <person name="Schmutz J."/>
            <person name="Jabbour D."/>
            <person name="Luo H."/>
            <person name="Baker S.E."/>
            <person name="Pisabarro A.G."/>
            <person name="Walton J.D."/>
            <person name="Blanchette R.A."/>
            <person name="Henrissat B."/>
            <person name="Martin F."/>
            <person name="Cullen D."/>
            <person name="Hibbett D.S."/>
            <person name="Grigoriev I.V."/>
        </authorList>
    </citation>
    <scope>NUCLEOTIDE SEQUENCE [LARGE SCALE GENOMIC DNA]</scope>
    <source>
        <strain evidence="4">PC15</strain>
    </source>
</reference>
<organism evidence="3 4">
    <name type="scientific">Pleurotus ostreatus (strain PC15)</name>
    <name type="common">Oyster mushroom</name>
    <dbReference type="NCBI Taxonomy" id="1137138"/>
    <lineage>
        <taxon>Eukaryota</taxon>
        <taxon>Fungi</taxon>
        <taxon>Dikarya</taxon>
        <taxon>Basidiomycota</taxon>
        <taxon>Agaricomycotina</taxon>
        <taxon>Agaricomycetes</taxon>
        <taxon>Agaricomycetidae</taxon>
        <taxon>Agaricales</taxon>
        <taxon>Pleurotineae</taxon>
        <taxon>Pleurotaceae</taxon>
        <taxon>Pleurotus</taxon>
    </lineage>
</organism>
<dbReference type="InterPro" id="IPR058580">
    <property type="entry name" value="DUF2828"/>
</dbReference>
<dbReference type="InterPro" id="IPR011205">
    <property type="entry name" value="UCP015417_vWA"/>
</dbReference>
<evidence type="ECO:0000259" key="2">
    <source>
        <dbReference type="Pfam" id="PF25043"/>
    </source>
</evidence>
<dbReference type="EMBL" id="KL198008">
    <property type="protein sequence ID" value="KDQ28437.1"/>
    <property type="molecule type" value="Genomic_DNA"/>
</dbReference>
<feature type="domain" description="DUF2828" evidence="1">
    <location>
        <begin position="92"/>
        <end position="512"/>
    </location>
</feature>
<proteinExistence type="predicted"/>